<dbReference type="InterPro" id="IPR012675">
    <property type="entry name" value="Beta-grasp_dom_sf"/>
</dbReference>
<dbReference type="Proteomes" id="UP001157186">
    <property type="component" value="Unassembled WGS sequence"/>
</dbReference>
<dbReference type="InterPro" id="IPR016155">
    <property type="entry name" value="Mopterin_synth/thiamin_S_b"/>
</dbReference>
<sequence>MNIHINGQLLELVQAANTVADALTQYLTTENQQQSFAVALNGDFVGKADYHITQLKHGDCLDVLFPIQGG</sequence>
<name>A0ABQ6GSD4_9GAMM</name>
<evidence type="ECO:0000313" key="1">
    <source>
        <dbReference type="EMBL" id="GLX78307.1"/>
    </source>
</evidence>
<accession>A0ABQ6GSD4</accession>
<dbReference type="SUPFAM" id="SSF54285">
    <property type="entry name" value="MoaD/ThiS"/>
    <property type="match status" value="1"/>
</dbReference>
<dbReference type="NCBIfam" id="TIGR01683">
    <property type="entry name" value="thiS"/>
    <property type="match status" value="1"/>
</dbReference>
<dbReference type="RefSeq" id="WP_284244194.1">
    <property type="nucleotide sequence ID" value="NZ_BSST01000001.1"/>
</dbReference>
<proteinExistence type="predicted"/>
<protein>
    <recommendedName>
        <fullName evidence="3">Sulfur carrier protein ThiS</fullName>
    </recommendedName>
</protein>
<dbReference type="CDD" id="cd00565">
    <property type="entry name" value="Ubl_ThiS"/>
    <property type="match status" value="1"/>
</dbReference>
<dbReference type="InterPro" id="IPR010035">
    <property type="entry name" value="Thi_S"/>
</dbReference>
<evidence type="ECO:0000313" key="2">
    <source>
        <dbReference type="Proteomes" id="UP001157186"/>
    </source>
</evidence>
<dbReference type="EMBL" id="BSST01000001">
    <property type="protein sequence ID" value="GLX78307.1"/>
    <property type="molecule type" value="Genomic_DNA"/>
</dbReference>
<dbReference type="Gene3D" id="3.10.20.30">
    <property type="match status" value="1"/>
</dbReference>
<dbReference type="InterPro" id="IPR003749">
    <property type="entry name" value="ThiS/MoaD-like"/>
</dbReference>
<keyword evidence="2" id="KW-1185">Reference proteome</keyword>
<organism evidence="1 2">
    <name type="scientific">Thalassotalea insulae</name>
    <dbReference type="NCBI Taxonomy" id="2056778"/>
    <lineage>
        <taxon>Bacteria</taxon>
        <taxon>Pseudomonadati</taxon>
        <taxon>Pseudomonadota</taxon>
        <taxon>Gammaproteobacteria</taxon>
        <taxon>Alteromonadales</taxon>
        <taxon>Colwelliaceae</taxon>
        <taxon>Thalassotalea</taxon>
    </lineage>
</organism>
<dbReference type="Pfam" id="PF02597">
    <property type="entry name" value="ThiS"/>
    <property type="match status" value="1"/>
</dbReference>
<comment type="caution">
    <text evidence="1">The sequence shown here is derived from an EMBL/GenBank/DDBJ whole genome shotgun (WGS) entry which is preliminary data.</text>
</comment>
<evidence type="ECO:0008006" key="3">
    <source>
        <dbReference type="Google" id="ProtNLM"/>
    </source>
</evidence>
<gene>
    <name evidence="1" type="ORF">tinsulaeT_16470</name>
</gene>
<reference evidence="1 2" key="1">
    <citation type="submission" date="2023-03" db="EMBL/GenBank/DDBJ databases">
        <title>Draft genome sequence of Thalassotalea insulae KCTC 62186T.</title>
        <authorList>
            <person name="Sawabe T."/>
        </authorList>
    </citation>
    <scope>NUCLEOTIDE SEQUENCE [LARGE SCALE GENOMIC DNA]</scope>
    <source>
        <strain evidence="1 2">KCTC 62186</strain>
    </source>
</reference>